<gene>
    <name evidence="1" type="ORF">KZ820_08460</name>
</gene>
<protein>
    <submittedName>
        <fullName evidence="1">DUF3618 domain-containing protein</fullName>
    </submittedName>
</protein>
<organism evidence="1 2">
    <name type="scientific">Sphingomonas citri</name>
    <dbReference type="NCBI Taxonomy" id="2862499"/>
    <lineage>
        <taxon>Bacteria</taxon>
        <taxon>Pseudomonadati</taxon>
        <taxon>Pseudomonadota</taxon>
        <taxon>Alphaproteobacteria</taxon>
        <taxon>Sphingomonadales</taxon>
        <taxon>Sphingomonadaceae</taxon>
        <taxon>Sphingomonas</taxon>
    </lineage>
</organism>
<proteinExistence type="predicted"/>
<dbReference type="InterPro" id="IPR022062">
    <property type="entry name" value="DUF3618"/>
</dbReference>
<dbReference type="Proteomes" id="UP000759103">
    <property type="component" value="Unassembled WGS sequence"/>
</dbReference>
<dbReference type="RefSeq" id="WP_219748222.1">
    <property type="nucleotide sequence ID" value="NZ_JAHXZN010000002.1"/>
</dbReference>
<dbReference type="EMBL" id="JAHXZN010000002">
    <property type="protein sequence ID" value="MBW6530766.1"/>
    <property type="molecule type" value="Genomic_DNA"/>
</dbReference>
<evidence type="ECO:0000313" key="1">
    <source>
        <dbReference type="EMBL" id="MBW6530766.1"/>
    </source>
</evidence>
<sequence length="91" mass="9446">MSGADVTAAEARAAEARARLNGTVEALQAELEPRRLVTVAKAEVLGGGNRAARAGLEAARRNPATVAGAGALLLAFLNRKRIARVLSRKKS</sequence>
<name>A0ABS7BMH0_9SPHN</name>
<dbReference type="Pfam" id="PF12277">
    <property type="entry name" value="DUF3618"/>
    <property type="match status" value="1"/>
</dbReference>
<comment type="caution">
    <text evidence="1">The sequence shown here is derived from an EMBL/GenBank/DDBJ whole genome shotgun (WGS) entry which is preliminary data.</text>
</comment>
<keyword evidence="2" id="KW-1185">Reference proteome</keyword>
<accession>A0ABS7BMH0</accession>
<reference evidence="1 2" key="1">
    <citation type="submission" date="2021-07" db="EMBL/GenBank/DDBJ databases">
        <title>Sphingomonas sp.</title>
        <authorList>
            <person name="Feng G."/>
            <person name="Li J."/>
            <person name="Pan M."/>
        </authorList>
    </citation>
    <scope>NUCLEOTIDE SEQUENCE [LARGE SCALE GENOMIC DNA]</scope>
    <source>
        <strain evidence="1 2">RRHST34</strain>
    </source>
</reference>
<evidence type="ECO:0000313" key="2">
    <source>
        <dbReference type="Proteomes" id="UP000759103"/>
    </source>
</evidence>